<name>A0A1J1J6C6_9DIPT</name>
<gene>
    <name evidence="1" type="ORF">CLUMA_CG020311</name>
</gene>
<organism evidence="1 2">
    <name type="scientific">Clunio marinus</name>
    <dbReference type="NCBI Taxonomy" id="568069"/>
    <lineage>
        <taxon>Eukaryota</taxon>
        <taxon>Metazoa</taxon>
        <taxon>Ecdysozoa</taxon>
        <taxon>Arthropoda</taxon>
        <taxon>Hexapoda</taxon>
        <taxon>Insecta</taxon>
        <taxon>Pterygota</taxon>
        <taxon>Neoptera</taxon>
        <taxon>Endopterygota</taxon>
        <taxon>Diptera</taxon>
        <taxon>Nematocera</taxon>
        <taxon>Chironomoidea</taxon>
        <taxon>Chironomidae</taxon>
        <taxon>Clunio</taxon>
    </lineage>
</organism>
<protein>
    <submittedName>
        <fullName evidence="1">CLUMA_CG020311, isoform A</fullName>
    </submittedName>
</protein>
<evidence type="ECO:0000313" key="2">
    <source>
        <dbReference type="Proteomes" id="UP000183832"/>
    </source>
</evidence>
<evidence type="ECO:0000313" key="1">
    <source>
        <dbReference type="EMBL" id="CRL07332.1"/>
    </source>
</evidence>
<dbReference type="Proteomes" id="UP000183832">
    <property type="component" value="Unassembled WGS sequence"/>
</dbReference>
<reference evidence="1 2" key="1">
    <citation type="submission" date="2015-04" db="EMBL/GenBank/DDBJ databases">
        <authorList>
            <person name="Syromyatnikov M.Y."/>
            <person name="Popov V.N."/>
        </authorList>
    </citation>
    <scope>NUCLEOTIDE SEQUENCE [LARGE SCALE GENOMIC DNA]</scope>
</reference>
<keyword evidence="2" id="KW-1185">Reference proteome</keyword>
<dbReference type="EMBL" id="CVRI01000070">
    <property type="protein sequence ID" value="CRL07332.1"/>
    <property type="molecule type" value="Genomic_DNA"/>
</dbReference>
<accession>A0A1J1J6C6</accession>
<sequence>MVNRIEKGIQASKIEYARLLFITYKFVAVHTYFPKAFLRLKETHRFEVLCRKLIEQKRSHAHFYAIVT</sequence>
<proteinExistence type="predicted"/>
<dbReference type="AlphaFoldDB" id="A0A1J1J6C6"/>